<keyword evidence="6 7" id="KW-0472">Membrane</keyword>
<dbReference type="RefSeq" id="WP_155700216.1">
    <property type="nucleotide sequence ID" value="NZ_CP034235.1"/>
</dbReference>
<evidence type="ECO:0000256" key="2">
    <source>
        <dbReference type="ARBA" id="ARBA00022448"/>
    </source>
</evidence>
<dbReference type="Pfam" id="PF00528">
    <property type="entry name" value="BPD_transp_1"/>
    <property type="match status" value="1"/>
</dbReference>
<feature type="transmembrane region" description="Helical" evidence="7">
    <location>
        <begin position="211"/>
        <end position="231"/>
    </location>
</feature>
<evidence type="ECO:0000256" key="4">
    <source>
        <dbReference type="ARBA" id="ARBA00022692"/>
    </source>
</evidence>
<evidence type="ECO:0000256" key="6">
    <source>
        <dbReference type="ARBA" id="ARBA00023136"/>
    </source>
</evidence>
<dbReference type="InterPro" id="IPR051393">
    <property type="entry name" value="ABC_transporter_permease"/>
</dbReference>
<dbReference type="Gene3D" id="1.10.3720.10">
    <property type="entry name" value="MetI-like"/>
    <property type="match status" value="1"/>
</dbReference>
<dbReference type="CDD" id="cd06261">
    <property type="entry name" value="TM_PBP2"/>
    <property type="match status" value="1"/>
</dbReference>
<keyword evidence="4 7" id="KW-0812">Transmembrane</keyword>
<dbReference type="GO" id="GO:0055085">
    <property type="term" value="P:transmembrane transport"/>
    <property type="evidence" value="ECO:0007669"/>
    <property type="project" value="InterPro"/>
</dbReference>
<dbReference type="KEGG" id="ppsc:EHS13_10025"/>
<evidence type="ECO:0000259" key="8">
    <source>
        <dbReference type="PROSITE" id="PS50928"/>
    </source>
</evidence>
<dbReference type="PANTHER" id="PTHR30193">
    <property type="entry name" value="ABC TRANSPORTER PERMEASE PROTEIN"/>
    <property type="match status" value="1"/>
</dbReference>
<feature type="transmembrane region" description="Helical" evidence="7">
    <location>
        <begin position="75"/>
        <end position="98"/>
    </location>
</feature>
<dbReference type="AlphaFoldDB" id="A0A6B8RGH3"/>
<comment type="similarity">
    <text evidence="7">Belongs to the binding-protein-dependent transport system permease family.</text>
</comment>
<dbReference type="OrthoDB" id="2649180at2"/>
<dbReference type="Proteomes" id="UP000426246">
    <property type="component" value="Chromosome"/>
</dbReference>
<dbReference type="PROSITE" id="PS50928">
    <property type="entry name" value="ABC_TM1"/>
    <property type="match status" value="1"/>
</dbReference>
<keyword evidence="3" id="KW-1003">Cell membrane</keyword>
<feature type="transmembrane region" description="Helical" evidence="7">
    <location>
        <begin position="110"/>
        <end position="128"/>
    </location>
</feature>
<gene>
    <name evidence="9" type="ORF">EHS13_10025</name>
</gene>
<dbReference type="PANTHER" id="PTHR30193:SF37">
    <property type="entry name" value="INNER MEMBRANE ABC TRANSPORTER PERMEASE PROTEIN YCJO"/>
    <property type="match status" value="1"/>
</dbReference>
<accession>A0A6B8RGH3</accession>
<dbReference type="InterPro" id="IPR000515">
    <property type="entry name" value="MetI-like"/>
</dbReference>
<evidence type="ECO:0000256" key="1">
    <source>
        <dbReference type="ARBA" id="ARBA00004651"/>
    </source>
</evidence>
<keyword evidence="2 7" id="KW-0813">Transport</keyword>
<evidence type="ECO:0000313" key="9">
    <source>
        <dbReference type="EMBL" id="QGQ95199.1"/>
    </source>
</evidence>
<dbReference type="SUPFAM" id="SSF161098">
    <property type="entry name" value="MetI-like"/>
    <property type="match status" value="1"/>
</dbReference>
<name>A0A6B8RGH3_9BACL</name>
<comment type="subcellular location">
    <subcellularLocation>
        <location evidence="1 7">Cell membrane</location>
        <topology evidence="1 7">Multi-pass membrane protein</topology>
    </subcellularLocation>
</comment>
<sequence>MKRLKPSQKNLLGYLMFVLPAMLIFLVFVYYPLFRTVGYSLTEWDGMSKPIYIGLKNFHYLIEDESFIQSAKNNIFFALITMIIGNPLFLLLALALNLPLKTRGFLRTMYYLPQLMSLMVISVIWGLILQYDGVFNTLLHTMGIDGLIHDWLGSRKIALNTIIFMNEWQTAGFGAVIYLAGLQSIPEDLYEAAKIDGASAWRRLWHITLPLLMPSFGIINFLLLVGGMRYFDIPYVMTNGGPGDATSTMALKVYKFAFVDRQMGYATAASVAFMVVIIALTSILLYFSRKREVEY</sequence>
<keyword evidence="5 7" id="KW-1133">Transmembrane helix</keyword>
<protein>
    <submittedName>
        <fullName evidence="9">Sugar ABC transporter permease</fullName>
    </submittedName>
</protein>
<proteinExistence type="inferred from homology"/>
<feature type="transmembrane region" description="Helical" evidence="7">
    <location>
        <begin position="263"/>
        <end position="287"/>
    </location>
</feature>
<evidence type="ECO:0000313" key="10">
    <source>
        <dbReference type="Proteomes" id="UP000426246"/>
    </source>
</evidence>
<dbReference type="InterPro" id="IPR035906">
    <property type="entry name" value="MetI-like_sf"/>
</dbReference>
<evidence type="ECO:0000256" key="5">
    <source>
        <dbReference type="ARBA" id="ARBA00022989"/>
    </source>
</evidence>
<reference evidence="10" key="1">
    <citation type="submission" date="2018-11" db="EMBL/GenBank/DDBJ databases">
        <title>Complete genome sequence of Paenibacillus sp. ML311-T8.</title>
        <authorList>
            <person name="Nam Y.-D."/>
            <person name="Kang J."/>
            <person name="Chung W.-H."/>
            <person name="Park Y.S."/>
        </authorList>
    </citation>
    <scope>NUCLEOTIDE SEQUENCE [LARGE SCALE GENOMIC DNA]</scope>
    <source>
        <strain evidence="10">ML311-T8</strain>
    </source>
</reference>
<dbReference type="GO" id="GO:0005886">
    <property type="term" value="C:plasma membrane"/>
    <property type="evidence" value="ECO:0007669"/>
    <property type="project" value="UniProtKB-SubCell"/>
</dbReference>
<evidence type="ECO:0000256" key="7">
    <source>
        <dbReference type="RuleBase" id="RU363032"/>
    </source>
</evidence>
<feature type="domain" description="ABC transmembrane type-1" evidence="8">
    <location>
        <begin position="71"/>
        <end position="286"/>
    </location>
</feature>
<organism evidence="9 10">
    <name type="scientific">Paenibacillus psychroresistens</name>
    <dbReference type="NCBI Taxonomy" id="1778678"/>
    <lineage>
        <taxon>Bacteria</taxon>
        <taxon>Bacillati</taxon>
        <taxon>Bacillota</taxon>
        <taxon>Bacilli</taxon>
        <taxon>Bacillales</taxon>
        <taxon>Paenibacillaceae</taxon>
        <taxon>Paenibacillus</taxon>
    </lineage>
</organism>
<evidence type="ECO:0000256" key="3">
    <source>
        <dbReference type="ARBA" id="ARBA00022475"/>
    </source>
</evidence>
<dbReference type="EMBL" id="CP034235">
    <property type="protein sequence ID" value="QGQ95199.1"/>
    <property type="molecule type" value="Genomic_DNA"/>
</dbReference>
<feature type="transmembrane region" description="Helical" evidence="7">
    <location>
        <begin position="12"/>
        <end position="33"/>
    </location>
</feature>
<keyword evidence="10" id="KW-1185">Reference proteome</keyword>